<gene>
    <name evidence="4" type="ORF">CXG81DRAFT_25992</name>
</gene>
<organism evidence="4 5">
    <name type="scientific">Caulochytrium protostelioides</name>
    <dbReference type="NCBI Taxonomy" id="1555241"/>
    <lineage>
        <taxon>Eukaryota</taxon>
        <taxon>Fungi</taxon>
        <taxon>Fungi incertae sedis</taxon>
        <taxon>Chytridiomycota</taxon>
        <taxon>Chytridiomycota incertae sedis</taxon>
        <taxon>Chytridiomycetes</taxon>
        <taxon>Caulochytriales</taxon>
        <taxon>Caulochytriaceae</taxon>
        <taxon>Caulochytrium</taxon>
    </lineage>
</organism>
<dbReference type="GO" id="GO:0071816">
    <property type="term" value="P:tail-anchored membrane protein insertion into ER membrane"/>
    <property type="evidence" value="ECO:0007669"/>
    <property type="project" value="TreeGrafter"/>
</dbReference>
<dbReference type="EMBL" id="ML014176">
    <property type="protein sequence ID" value="RKP01333.1"/>
    <property type="molecule type" value="Genomic_DNA"/>
</dbReference>
<comment type="subcellular location">
    <subcellularLocation>
        <location evidence="1">Cytoplasm</location>
        <location evidence="1">Cytosol</location>
    </subcellularLocation>
</comment>
<dbReference type="InterPro" id="IPR000626">
    <property type="entry name" value="Ubiquitin-like_dom"/>
</dbReference>
<reference evidence="5" key="1">
    <citation type="journal article" date="2018" name="Nat. Microbiol.">
        <title>Leveraging single-cell genomics to expand the fungal tree of life.</title>
        <authorList>
            <person name="Ahrendt S.R."/>
            <person name="Quandt C.A."/>
            <person name="Ciobanu D."/>
            <person name="Clum A."/>
            <person name="Salamov A."/>
            <person name="Andreopoulos B."/>
            <person name="Cheng J.F."/>
            <person name="Woyke T."/>
            <person name="Pelin A."/>
            <person name="Henrissat B."/>
            <person name="Reynolds N.K."/>
            <person name="Benny G.L."/>
            <person name="Smith M.E."/>
            <person name="James T.Y."/>
            <person name="Grigoriev I.V."/>
        </authorList>
    </citation>
    <scope>NUCLEOTIDE SEQUENCE [LARGE SCALE GENOMIC DNA]</scope>
    <source>
        <strain evidence="5">ATCC 52028</strain>
    </source>
</reference>
<keyword evidence="5" id="KW-1185">Reference proteome</keyword>
<accession>A0A4P9X7V8</accession>
<dbReference type="Gene3D" id="3.10.20.90">
    <property type="entry name" value="Phosphatidylinositol 3-kinase Catalytic Subunit, Chain A, domain 1"/>
    <property type="match status" value="1"/>
</dbReference>
<dbReference type="PANTHER" id="PTHR46555">
    <property type="entry name" value="UBIQUITIN-LIKE PROTEIN 4A"/>
    <property type="match status" value="1"/>
</dbReference>
<dbReference type="OrthoDB" id="428577at2759"/>
<protein>
    <recommendedName>
        <fullName evidence="3">Ubiquitin-like domain-containing protein</fullName>
    </recommendedName>
</protein>
<dbReference type="STRING" id="1555241.A0A4P9X7V8"/>
<dbReference type="PANTHER" id="PTHR46555:SF1">
    <property type="entry name" value="UBIQUITIN-LIKE PROTEIN 4A"/>
    <property type="match status" value="1"/>
</dbReference>
<dbReference type="InterPro" id="IPR029071">
    <property type="entry name" value="Ubiquitin-like_domsf"/>
</dbReference>
<dbReference type="Proteomes" id="UP000274922">
    <property type="component" value="Unassembled WGS sequence"/>
</dbReference>
<dbReference type="Pfam" id="PF00240">
    <property type="entry name" value="ubiquitin"/>
    <property type="match status" value="1"/>
</dbReference>
<evidence type="ECO:0000256" key="2">
    <source>
        <dbReference type="ARBA" id="ARBA00022490"/>
    </source>
</evidence>
<dbReference type="GO" id="GO:0051087">
    <property type="term" value="F:protein-folding chaperone binding"/>
    <property type="evidence" value="ECO:0007669"/>
    <property type="project" value="TreeGrafter"/>
</dbReference>
<dbReference type="PROSITE" id="PS50053">
    <property type="entry name" value="UBIQUITIN_2"/>
    <property type="match status" value="1"/>
</dbReference>
<evidence type="ECO:0000313" key="5">
    <source>
        <dbReference type="Proteomes" id="UP000274922"/>
    </source>
</evidence>
<feature type="domain" description="Ubiquitin-like" evidence="3">
    <location>
        <begin position="105"/>
        <end position="167"/>
    </location>
</feature>
<dbReference type="InterPro" id="IPR047154">
    <property type="entry name" value="UBL4A-like"/>
</dbReference>
<keyword evidence="2" id="KW-0963">Cytoplasm</keyword>
<dbReference type="SUPFAM" id="SSF54236">
    <property type="entry name" value="Ubiquitin-like"/>
    <property type="match status" value="1"/>
</dbReference>
<dbReference type="SMART" id="SM00213">
    <property type="entry name" value="UBQ"/>
    <property type="match status" value="1"/>
</dbReference>
<dbReference type="CDD" id="cd17039">
    <property type="entry name" value="Ubl_ubiquitin_like"/>
    <property type="match status" value="1"/>
</dbReference>
<dbReference type="GO" id="GO:0071818">
    <property type="term" value="C:BAT3 complex"/>
    <property type="evidence" value="ECO:0007669"/>
    <property type="project" value="TreeGrafter"/>
</dbReference>
<dbReference type="GO" id="GO:0006620">
    <property type="term" value="P:post-translational protein targeting to endoplasmic reticulum membrane"/>
    <property type="evidence" value="ECO:0007669"/>
    <property type="project" value="InterPro"/>
</dbReference>
<proteinExistence type="predicted"/>
<name>A0A4P9X7V8_9FUNG</name>
<evidence type="ECO:0000259" key="3">
    <source>
        <dbReference type="PROSITE" id="PS50053"/>
    </source>
</evidence>
<evidence type="ECO:0000313" key="4">
    <source>
        <dbReference type="EMBL" id="RKP01333.1"/>
    </source>
</evidence>
<dbReference type="AlphaFoldDB" id="A0A4P9X7V8"/>
<sequence>MNASDELKVLSGLLAHIASRPVAHKLSADLEPKHEAMPNMDWPFDLSPSDIAACWPGPPATGHTAPAATTTSTFEDATATPSDAAGGAAAAAATGDAAAAGTPFITFTVKILGGATHTVTAAPTDLVEQLKGHVERATGVPVDAQRLLFKGKALRDTQALAEYAFASDAAAAPTVLHLSYRKTSAPSTPVMAVAGAGAAHGDEAQAAGAAAAAALTRTPHDTSDPYVAAVHGASTTPAFWAALAATIKAHVKDEEHAARLYQTLQRSVMGPLYALPEAERTAIKKLASEAI</sequence>
<evidence type="ECO:0000256" key="1">
    <source>
        <dbReference type="ARBA" id="ARBA00004514"/>
    </source>
</evidence>